<organism evidence="2 3">
    <name type="scientific">Stylosanthes scabra</name>
    <dbReference type="NCBI Taxonomy" id="79078"/>
    <lineage>
        <taxon>Eukaryota</taxon>
        <taxon>Viridiplantae</taxon>
        <taxon>Streptophyta</taxon>
        <taxon>Embryophyta</taxon>
        <taxon>Tracheophyta</taxon>
        <taxon>Spermatophyta</taxon>
        <taxon>Magnoliopsida</taxon>
        <taxon>eudicotyledons</taxon>
        <taxon>Gunneridae</taxon>
        <taxon>Pentapetalae</taxon>
        <taxon>rosids</taxon>
        <taxon>fabids</taxon>
        <taxon>Fabales</taxon>
        <taxon>Fabaceae</taxon>
        <taxon>Papilionoideae</taxon>
        <taxon>50 kb inversion clade</taxon>
        <taxon>dalbergioids sensu lato</taxon>
        <taxon>Dalbergieae</taxon>
        <taxon>Pterocarpus clade</taxon>
        <taxon>Stylosanthes</taxon>
    </lineage>
</organism>
<evidence type="ECO:0000256" key="1">
    <source>
        <dbReference type="SAM" id="MobiDB-lite"/>
    </source>
</evidence>
<evidence type="ECO:0000313" key="2">
    <source>
        <dbReference type="EMBL" id="MED6225070.1"/>
    </source>
</evidence>
<sequence length="110" mass="12806">VRTLNLHRRRVSVLSSPASRPGHASRRRVSSPSPSSRNCRRSSLHSSRSWRRRRLSRSVLCPFDSHRLGSVKARRVSAVVPRLFSFRWRRLQVPSSRRLLCPLQGRTLDR</sequence>
<accession>A0ABU6ZT47</accession>
<feature type="region of interest" description="Disordered" evidence="1">
    <location>
        <begin position="1"/>
        <end position="46"/>
    </location>
</feature>
<keyword evidence="3" id="KW-1185">Reference proteome</keyword>
<feature type="compositionally biased region" description="Basic residues" evidence="1">
    <location>
        <begin position="1"/>
        <end position="11"/>
    </location>
</feature>
<evidence type="ECO:0000313" key="3">
    <source>
        <dbReference type="Proteomes" id="UP001341840"/>
    </source>
</evidence>
<name>A0ABU6ZT47_9FABA</name>
<feature type="non-terminal residue" evidence="2">
    <location>
        <position position="1"/>
    </location>
</feature>
<dbReference type="EMBL" id="JASCZI010273593">
    <property type="protein sequence ID" value="MED6225070.1"/>
    <property type="molecule type" value="Genomic_DNA"/>
</dbReference>
<reference evidence="2 3" key="1">
    <citation type="journal article" date="2023" name="Plants (Basel)">
        <title>Bridging the Gap: Combining Genomics and Transcriptomics Approaches to Understand Stylosanthes scabra, an Orphan Legume from the Brazilian Caatinga.</title>
        <authorList>
            <person name="Ferreira-Neto J.R.C."/>
            <person name="da Silva M.D."/>
            <person name="Binneck E."/>
            <person name="de Melo N.F."/>
            <person name="da Silva R.H."/>
            <person name="de Melo A.L.T.M."/>
            <person name="Pandolfi V."/>
            <person name="Bustamante F.O."/>
            <person name="Brasileiro-Vidal A.C."/>
            <person name="Benko-Iseppon A.M."/>
        </authorList>
    </citation>
    <scope>NUCLEOTIDE SEQUENCE [LARGE SCALE GENOMIC DNA]</scope>
    <source>
        <tissue evidence="2">Leaves</tissue>
    </source>
</reference>
<dbReference type="Proteomes" id="UP001341840">
    <property type="component" value="Unassembled WGS sequence"/>
</dbReference>
<protein>
    <submittedName>
        <fullName evidence="2">Uncharacterized protein</fullName>
    </submittedName>
</protein>
<proteinExistence type="predicted"/>
<comment type="caution">
    <text evidence="2">The sequence shown here is derived from an EMBL/GenBank/DDBJ whole genome shotgun (WGS) entry which is preliminary data.</text>
</comment>
<gene>
    <name evidence="2" type="ORF">PIB30_090265</name>
</gene>